<evidence type="ECO:0000256" key="3">
    <source>
        <dbReference type="ARBA" id="ARBA00022692"/>
    </source>
</evidence>
<dbReference type="Pfam" id="PF03348">
    <property type="entry name" value="Serinc"/>
    <property type="match status" value="2"/>
</dbReference>
<dbReference type="InterPro" id="IPR005016">
    <property type="entry name" value="TDE1/TMS"/>
</dbReference>
<evidence type="ECO:0000256" key="5">
    <source>
        <dbReference type="ARBA" id="ARBA00023136"/>
    </source>
</evidence>
<comment type="subcellular location">
    <subcellularLocation>
        <location evidence="1">Membrane</location>
        <topology evidence="1">Multi-pass membrane protein</topology>
    </subcellularLocation>
</comment>
<feature type="transmembrane region" description="Helical" evidence="6">
    <location>
        <begin position="270"/>
        <end position="293"/>
    </location>
</feature>
<evidence type="ECO:0000256" key="6">
    <source>
        <dbReference type="SAM" id="Phobius"/>
    </source>
</evidence>
<proteinExistence type="inferred from homology"/>
<reference evidence="7" key="1">
    <citation type="journal article" date="2012" name="Proc. Natl. Acad. Sci. U.S.A.">
        <title>Antigenic diversity is generated by distinct evolutionary mechanisms in African trypanosome species.</title>
        <authorList>
            <person name="Jackson A.P."/>
            <person name="Berry A."/>
            <person name="Aslett M."/>
            <person name="Allison H.C."/>
            <person name="Burton P."/>
            <person name="Vavrova-Anderson J."/>
            <person name="Brown R."/>
            <person name="Browne H."/>
            <person name="Corton N."/>
            <person name="Hauser H."/>
            <person name="Gamble J."/>
            <person name="Gilderthorp R."/>
            <person name="Marcello L."/>
            <person name="McQuillan J."/>
            <person name="Otto T.D."/>
            <person name="Quail M.A."/>
            <person name="Sanders M.J."/>
            <person name="van Tonder A."/>
            <person name="Ginger M.L."/>
            <person name="Field M.C."/>
            <person name="Barry J.D."/>
            <person name="Hertz-Fowler C."/>
            <person name="Berriman M."/>
        </authorList>
    </citation>
    <scope>NUCLEOTIDE SEQUENCE</scope>
    <source>
        <strain evidence="7">Y486</strain>
    </source>
</reference>
<evidence type="ECO:0000256" key="4">
    <source>
        <dbReference type="ARBA" id="ARBA00022989"/>
    </source>
</evidence>
<protein>
    <submittedName>
        <fullName evidence="7">Serine incorporator, putative</fullName>
    </submittedName>
</protein>
<feature type="transmembrane region" description="Helical" evidence="6">
    <location>
        <begin position="59"/>
        <end position="82"/>
    </location>
</feature>
<feature type="transmembrane region" description="Helical" evidence="6">
    <location>
        <begin position="355"/>
        <end position="378"/>
    </location>
</feature>
<dbReference type="AlphaFoldDB" id="G0UBK3"/>
<dbReference type="GO" id="GO:0016020">
    <property type="term" value="C:membrane"/>
    <property type="evidence" value="ECO:0007669"/>
    <property type="project" value="UniProtKB-SubCell"/>
</dbReference>
<name>G0UBK3_TRYVY</name>
<organism evidence="7">
    <name type="scientific">Trypanosoma vivax (strain Y486)</name>
    <dbReference type="NCBI Taxonomy" id="1055687"/>
    <lineage>
        <taxon>Eukaryota</taxon>
        <taxon>Discoba</taxon>
        <taxon>Euglenozoa</taxon>
        <taxon>Kinetoplastea</taxon>
        <taxon>Metakinetoplastina</taxon>
        <taxon>Trypanosomatida</taxon>
        <taxon>Trypanosomatidae</taxon>
        <taxon>Trypanosoma</taxon>
        <taxon>Duttonella</taxon>
    </lineage>
</organism>
<dbReference type="VEuPathDB" id="TriTrypDB:TvY486_1106840"/>
<dbReference type="EMBL" id="HE573027">
    <property type="protein sequence ID" value="CCC53200.1"/>
    <property type="molecule type" value="Genomic_DNA"/>
</dbReference>
<feature type="transmembrane region" description="Helical" evidence="6">
    <location>
        <begin position="168"/>
        <end position="195"/>
    </location>
</feature>
<evidence type="ECO:0000313" key="7">
    <source>
        <dbReference type="EMBL" id="CCC53200.1"/>
    </source>
</evidence>
<evidence type="ECO:0000256" key="2">
    <source>
        <dbReference type="ARBA" id="ARBA00006665"/>
    </source>
</evidence>
<dbReference type="PANTHER" id="PTHR10383">
    <property type="entry name" value="SERINE INCORPORATOR"/>
    <property type="match status" value="1"/>
</dbReference>
<evidence type="ECO:0000256" key="1">
    <source>
        <dbReference type="ARBA" id="ARBA00004141"/>
    </source>
</evidence>
<keyword evidence="4 6" id="KW-1133">Transmembrane helix</keyword>
<feature type="transmembrane region" description="Helical" evidence="6">
    <location>
        <begin position="102"/>
        <end position="120"/>
    </location>
</feature>
<accession>G0UBK3</accession>
<dbReference type="PANTHER" id="PTHR10383:SF9">
    <property type="entry name" value="SERINE INCORPORATOR, ISOFORM F"/>
    <property type="match status" value="1"/>
</dbReference>
<keyword evidence="5 6" id="KW-0472">Membrane</keyword>
<gene>
    <name evidence="7" type="ORF">TVY486_1106840</name>
</gene>
<keyword evidence="3 6" id="KW-0812">Transmembrane</keyword>
<sequence length="390" mass="43935">MSNYSTAPNVLLRVQYACYLFFGLFISIVVRNALGALLEHIPILQKGCESLSTGSNKFCIAEVLVYRISFTLSLFFLMHLITVSDITCCIDDESRVEFQRRFFFAKTIFLVLTFFATLWIPNSFFAYYAYLCIFGSALFLMFNIVLLVDFSYQWSDEWAERAERHPKWMWYLISLTLASYTGGIVFSTLSFIYFVPNSDCNYNAFAILSTVVSALVYTVLSVWIPHGSVVPSGVVFLYSGFIMFTALRTDKHCNTMSTDDGNTTSFKQMLLASIANCFTLGYSVVSAGGSGKAVGLLTGNEDGDEEPEYSGHISHYMFFYVIMILGSMYLAMLATDWHVSGAGKDTMKHSMNIAFWVRSSTAWMSILLYVWSLVAPYVCPDRDFGLSVNC</sequence>
<feature type="transmembrane region" description="Helical" evidence="6">
    <location>
        <begin position="127"/>
        <end position="148"/>
    </location>
</feature>
<feature type="transmembrane region" description="Helical" evidence="6">
    <location>
        <begin position="230"/>
        <end position="249"/>
    </location>
</feature>
<feature type="transmembrane region" description="Helical" evidence="6">
    <location>
        <begin position="313"/>
        <end position="334"/>
    </location>
</feature>
<feature type="transmembrane region" description="Helical" evidence="6">
    <location>
        <begin position="202"/>
        <end position="224"/>
    </location>
</feature>
<comment type="similarity">
    <text evidence="2">Belongs to the TDE1 family.</text>
</comment>